<feature type="region of interest" description="Disordered" evidence="1">
    <location>
        <begin position="391"/>
        <end position="416"/>
    </location>
</feature>
<dbReference type="AlphaFoldDB" id="D3B8Z3"/>
<accession>D3B8Z3</accession>
<comment type="caution">
    <text evidence="2">The sequence shown here is derived from an EMBL/GenBank/DDBJ whole genome shotgun (WGS) entry which is preliminary data.</text>
</comment>
<evidence type="ECO:0000313" key="2">
    <source>
        <dbReference type="EMBL" id="EFA82032.1"/>
    </source>
</evidence>
<evidence type="ECO:0000256" key="1">
    <source>
        <dbReference type="SAM" id="MobiDB-lite"/>
    </source>
</evidence>
<dbReference type="EMBL" id="ADBJ01000021">
    <property type="protein sequence ID" value="EFA82032.1"/>
    <property type="molecule type" value="Genomic_DNA"/>
</dbReference>
<gene>
    <name evidence="2" type="ORF">PPL_04937</name>
</gene>
<keyword evidence="3" id="KW-1185">Reference proteome</keyword>
<dbReference type="GeneID" id="31360423"/>
<dbReference type="Proteomes" id="UP000001396">
    <property type="component" value="Unassembled WGS sequence"/>
</dbReference>
<sequence>MNSKTQPTASIQKLILTLGKQLFNRASSKEQFQNVRLIDDLCENSSKLRSILISSLLPNLKILPNNRLENKSERVKNSFLNITPLSPDKLVQAEKLLARIERFLKENSTLQLKKTSLQTIFRILELSFIEQLSFYTNLLLDVNSLIFTATKLQSIHADQPSHLLVNIRELSHDVPCLMLILLQSNFGQSKGTVENLNGLDKFSSPSKDNKFYVELFKTIQEFQRFLNETLETEIHWIESILSTDISSGDKIDLLESHLNFKYTPGLLLEILLPGILDRCINIIVSLGNASAETENLLKFTSEDNINTVAIGKWIAAIDDEIGFIKFSKNFFLYGFDAVDKLGFIRSGEDARPHLYCEKLLDVLDPLQKQTKEYLNQVIEFMANSFFDPTPLVRKSKNSPKRKSPKTNPPVISSSSETLQPIDKLSISLPITNDEILVNNTIKTPFVDMAETLIDGFKDDTNEVCENFDKTNDNEDQSCEQHPIHKNESPIYHNSILNNLNQRARNTYDQLFFPTCKQDNWIDLSKIQGLISALGGRLEGVRGSRFAIYLNGKKCPNVIEIRHGRDKSGTLYPLSILLLRNNLDQAGLSPPKDQWQNPFNPEFRKLILSAFNKK</sequence>
<reference evidence="2 3" key="1">
    <citation type="journal article" date="2011" name="Genome Res.">
        <title>Phylogeny-wide analysis of social amoeba genomes highlights ancient origins for complex intercellular communication.</title>
        <authorList>
            <person name="Heidel A.J."/>
            <person name="Lawal H.M."/>
            <person name="Felder M."/>
            <person name="Schilde C."/>
            <person name="Helps N.R."/>
            <person name="Tunggal B."/>
            <person name="Rivero F."/>
            <person name="John U."/>
            <person name="Schleicher M."/>
            <person name="Eichinger L."/>
            <person name="Platzer M."/>
            <person name="Noegel A.A."/>
            <person name="Schaap P."/>
            <person name="Gloeckner G."/>
        </authorList>
    </citation>
    <scope>NUCLEOTIDE SEQUENCE [LARGE SCALE GENOMIC DNA]</scope>
    <source>
        <strain evidence="3">ATCC 26659 / Pp 5 / PN500</strain>
    </source>
</reference>
<dbReference type="RefSeq" id="XP_020434149.1">
    <property type="nucleotide sequence ID" value="XM_020575833.1"/>
</dbReference>
<dbReference type="InParanoid" id="D3B8Z3"/>
<organism evidence="2 3">
    <name type="scientific">Heterostelium pallidum (strain ATCC 26659 / Pp 5 / PN500)</name>
    <name type="common">Cellular slime mold</name>
    <name type="synonym">Polysphondylium pallidum</name>
    <dbReference type="NCBI Taxonomy" id="670386"/>
    <lineage>
        <taxon>Eukaryota</taxon>
        <taxon>Amoebozoa</taxon>
        <taxon>Evosea</taxon>
        <taxon>Eumycetozoa</taxon>
        <taxon>Dictyostelia</taxon>
        <taxon>Acytosteliales</taxon>
        <taxon>Acytosteliaceae</taxon>
        <taxon>Heterostelium</taxon>
    </lineage>
</organism>
<evidence type="ECO:0000313" key="3">
    <source>
        <dbReference type="Proteomes" id="UP000001396"/>
    </source>
</evidence>
<proteinExistence type="predicted"/>
<feature type="compositionally biased region" description="Basic residues" evidence="1">
    <location>
        <begin position="393"/>
        <end position="404"/>
    </location>
</feature>
<name>D3B8Z3_HETP5</name>
<protein>
    <submittedName>
        <fullName evidence="2">Uncharacterized protein</fullName>
    </submittedName>
</protein>